<dbReference type="EMBL" id="JAGINU010000001">
    <property type="protein sequence ID" value="MBP2369422.1"/>
    <property type="molecule type" value="Genomic_DNA"/>
</dbReference>
<evidence type="ECO:0000256" key="4">
    <source>
        <dbReference type="ARBA" id="ARBA00022807"/>
    </source>
</evidence>
<feature type="region of interest" description="Disordered" evidence="5">
    <location>
        <begin position="96"/>
        <end position="115"/>
    </location>
</feature>
<evidence type="ECO:0000313" key="8">
    <source>
        <dbReference type="Proteomes" id="UP001519295"/>
    </source>
</evidence>
<keyword evidence="4" id="KW-0788">Thiol protease</keyword>
<keyword evidence="2" id="KW-0645">Protease</keyword>
<feature type="compositionally biased region" description="Low complexity" evidence="5">
    <location>
        <begin position="59"/>
        <end position="70"/>
    </location>
</feature>
<evidence type="ECO:0000256" key="3">
    <source>
        <dbReference type="ARBA" id="ARBA00022801"/>
    </source>
</evidence>
<name>A0ABS4VZR8_9PSEU</name>
<dbReference type="InterPro" id="IPR000064">
    <property type="entry name" value="NLP_P60_dom"/>
</dbReference>
<dbReference type="GO" id="GO:0016787">
    <property type="term" value="F:hydrolase activity"/>
    <property type="evidence" value="ECO:0007669"/>
    <property type="project" value="UniProtKB-KW"/>
</dbReference>
<dbReference type="SUPFAM" id="SSF54001">
    <property type="entry name" value="Cysteine proteinases"/>
    <property type="match status" value="1"/>
</dbReference>
<evidence type="ECO:0000313" key="7">
    <source>
        <dbReference type="EMBL" id="MBP2369422.1"/>
    </source>
</evidence>
<gene>
    <name evidence="7" type="ORF">JOF36_005118</name>
</gene>
<proteinExistence type="inferred from homology"/>
<protein>
    <submittedName>
        <fullName evidence="7">Cell wall-associated NlpC family hydrolase</fullName>
    </submittedName>
</protein>
<dbReference type="Proteomes" id="UP001519295">
    <property type="component" value="Unassembled WGS sequence"/>
</dbReference>
<feature type="compositionally biased region" description="Basic and acidic residues" evidence="5">
    <location>
        <begin position="252"/>
        <end position="267"/>
    </location>
</feature>
<dbReference type="InterPro" id="IPR051202">
    <property type="entry name" value="Peptidase_C40"/>
</dbReference>
<dbReference type="Pfam" id="PF00877">
    <property type="entry name" value="NLPC_P60"/>
    <property type="match status" value="1"/>
</dbReference>
<comment type="similarity">
    <text evidence="1">Belongs to the peptidase C40 family.</text>
</comment>
<keyword evidence="3 7" id="KW-0378">Hydrolase</keyword>
<feature type="region of interest" description="Disordered" evidence="5">
    <location>
        <begin position="252"/>
        <end position="289"/>
    </location>
</feature>
<feature type="compositionally biased region" description="Low complexity" evidence="5">
    <location>
        <begin position="10"/>
        <end position="26"/>
    </location>
</feature>
<organism evidence="7 8">
    <name type="scientific">Pseudonocardia parietis</name>
    <dbReference type="NCBI Taxonomy" id="570936"/>
    <lineage>
        <taxon>Bacteria</taxon>
        <taxon>Bacillati</taxon>
        <taxon>Actinomycetota</taxon>
        <taxon>Actinomycetes</taxon>
        <taxon>Pseudonocardiales</taxon>
        <taxon>Pseudonocardiaceae</taxon>
        <taxon>Pseudonocardia</taxon>
    </lineage>
</organism>
<comment type="caution">
    <text evidence="7">The sequence shown here is derived from an EMBL/GenBank/DDBJ whole genome shotgun (WGS) entry which is preliminary data.</text>
</comment>
<dbReference type="Gene3D" id="3.90.1720.10">
    <property type="entry name" value="endopeptidase domain like (from Nostoc punctiforme)"/>
    <property type="match status" value="1"/>
</dbReference>
<dbReference type="PANTHER" id="PTHR47053:SF1">
    <property type="entry name" value="MUREIN DD-ENDOPEPTIDASE MEPH-RELATED"/>
    <property type="match status" value="1"/>
</dbReference>
<evidence type="ECO:0000256" key="1">
    <source>
        <dbReference type="ARBA" id="ARBA00007074"/>
    </source>
</evidence>
<dbReference type="InterPro" id="IPR038765">
    <property type="entry name" value="Papain-like_cys_pep_sf"/>
</dbReference>
<dbReference type="PROSITE" id="PS51935">
    <property type="entry name" value="NLPC_P60"/>
    <property type="match status" value="1"/>
</dbReference>
<feature type="region of interest" description="Disordered" evidence="5">
    <location>
        <begin position="1"/>
        <end position="39"/>
    </location>
</feature>
<dbReference type="RefSeq" id="WP_245350972.1">
    <property type="nucleotide sequence ID" value="NZ_JAGINU010000001.1"/>
</dbReference>
<dbReference type="PANTHER" id="PTHR47053">
    <property type="entry name" value="MUREIN DD-ENDOPEPTIDASE MEPH-RELATED"/>
    <property type="match status" value="1"/>
</dbReference>
<feature type="domain" description="NlpC/P60" evidence="6">
    <location>
        <begin position="293"/>
        <end position="408"/>
    </location>
</feature>
<evidence type="ECO:0000259" key="6">
    <source>
        <dbReference type="PROSITE" id="PS51935"/>
    </source>
</evidence>
<reference evidence="7 8" key="1">
    <citation type="submission" date="2021-03" db="EMBL/GenBank/DDBJ databases">
        <title>Sequencing the genomes of 1000 actinobacteria strains.</title>
        <authorList>
            <person name="Klenk H.-P."/>
        </authorList>
    </citation>
    <scope>NUCLEOTIDE SEQUENCE [LARGE SCALE GENOMIC DNA]</scope>
    <source>
        <strain evidence="7 8">DSM 45256</strain>
    </source>
</reference>
<evidence type="ECO:0000256" key="5">
    <source>
        <dbReference type="SAM" id="MobiDB-lite"/>
    </source>
</evidence>
<feature type="region of interest" description="Disordered" evidence="5">
    <location>
        <begin position="54"/>
        <end position="77"/>
    </location>
</feature>
<sequence>MTTALHPADTPDVTGTDSTGTDLTGTEVPRRRRDRDAASGISAADLLARFSEAGFDTPASGGRRAARASGTDAHGPAIEQIDTASEQLGTTYEQLGTPSERLDTSPTGLPVIGAGTDDTVVTRDVPAGVTARSAIGLIQGTSETGPFGTRPRAIAATVSATLVGATAVMGVVTSLGAPDQAPDEQASGVDLAGVNNEATMKLSVPAAGSEQGGAGTSEAATSLSAGLEQVTAAVPQAFEQADAARIAAVAHQEEAQKRADEARERAQEAGSSARDGAGSGEVAGDPVTDFSGSANGLQALAAAESKLGTPYQWGATGPSAFDCSGLMVWAFEQIGVDLPRTSSAQAQADGESVSKSDLKPGDLVFFYSPVSHVGIYAGNGKILHASTSGEPVKYSDVDAMPFNSATRV</sequence>
<evidence type="ECO:0000256" key="2">
    <source>
        <dbReference type="ARBA" id="ARBA00022670"/>
    </source>
</evidence>
<keyword evidence="8" id="KW-1185">Reference proteome</keyword>
<accession>A0ABS4VZR8</accession>